<dbReference type="SMART" id="SM00091">
    <property type="entry name" value="PAS"/>
    <property type="match status" value="1"/>
</dbReference>
<evidence type="ECO:0000256" key="5">
    <source>
        <dbReference type="ARBA" id="ARBA00023012"/>
    </source>
</evidence>
<evidence type="ECO:0000256" key="3">
    <source>
        <dbReference type="ARBA" id="ARBA00022679"/>
    </source>
</evidence>
<keyword evidence="3" id="KW-0808">Transferase</keyword>
<evidence type="ECO:0000313" key="10">
    <source>
        <dbReference type="Proteomes" id="UP000323426"/>
    </source>
</evidence>
<evidence type="ECO:0000259" key="7">
    <source>
        <dbReference type="PROSITE" id="PS50112"/>
    </source>
</evidence>
<dbReference type="Pfam" id="PF02518">
    <property type="entry name" value="HATPase_c"/>
    <property type="match status" value="1"/>
</dbReference>
<dbReference type="EMBL" id="VWSF01000045">
    <property type="protein sequence ID" value="KAA5538616.1"/>
    <property type="molecule type" value="Genomic_DNA"/>
</dbReference>
<dbReference type="SUPFAM" id="SSF55785">
    <property type="entry name" value="PYP-like sensor domain (PAS domain)"/>
    <property type="match status" value="1"/>
</dbReference>
<dbReference type="PROSITE" id="PS50113">
    <property type="entry name" value="PAC"/>
    <property type="match status" value="1"/>
</dbReference>
<dbReference type="InterPro" id="IPR036097">
    <property type="entry name" value="HisK_dim/P_sf"/>
</dbReference>
<dbReference type="Pfam" id="PF08447">
    <property type="entry name" value="PAS_3"/>
    <property type="match status" value="1"/>
</dbReference>
<dbReference type="PROSITE" id="PS50109">
    <property type="entry name" value="HIS_KIN"/>
    <property type="match status" value="1"/>
</dbReference>
<dbReference type="SUPFAM" id="SSF47384">
    <property type="entry name" value="Homodimeric domain of signal transducing histidine kinase"/>
    <property type="match status" value="1"/>
</dbReference>
<reference evidence="9 10" key="1">
    <citation type="submission" date="2019-09" db="EMBL/GenBank/DDBJ databases">
        <title>Genome sequence and assembly of Adhaeribacter sp.</title>
        <authorList>
            <person name="Chhetri G."/>
        </authorList>
    </citation>
    <scope>NUCLEOTIDE SEQUENCE [LARGE SCALE GENOMIC DNA]</scope>
    <source>
        <strain evidence="9 10">DK36</strain>
    </source>
</reference>
<dbReference type="CDD" id="cd00075">
    <property type="entry name" value="HATPase"/>
    <property type="match status" value="1"/>
</dbReference>
<dbReference type="InterPro" id="IPR000014">
    <property type="entry name" value="PAS"/>
</dbReference>
<dbReference type="InterPro" id="IPR005467">
    <property type="entry name" value="His_kinase_dom"/>
</dbReference>
<dbReference type="Proteomes" id="UP000323426">
    <property type="component" value="Unassembled WGS sequence"/>
</dbReference>
<dbReference type="PRINTS" id="PR00344">
    <property type="entry name" value="BCTRLSENSOR"/>
</dbReference>
<dbReference type="AlphaFoldDB" id="A0A5M6CUJ2"/>
<evidence type="ECO:0000313" key="9">
    <source>
        <dbReference type="EMBL" id="KAA5538616.1"/>
    </source>
</evidence>
<evidence type="ECO:0000259" key="8">
    <source>
        <dbReference type="PROSITE" id="PS50113"/>
    </source>
</evidence>
<dbReference type="InterPro" id="IPR050736">
    <property type="entry name" value="Sensor_HK_Regulatory"/>
</dbReference>
<name>A0A5M6CUJ2_9BACT</name>
<dbReference type="CDD" id="cd00130">
    <property type="entry name" value="PAS"/>
    <property type="match status" value="1"/>
</dbReference>
<comment type="caution">
    <text evidence="9">The sequence shown here is derived from an EMBL/GenBank/DDBJ whole genome shotgun (WGS) entry which is preliminary data.</text>
</comment>
<dbReference type="InterPro" id="IPR013655">
    <property type="entry name" value="PAS_fold_3"/>
</dbReference>
<dbReference type="InterPro" id="IPR004358">
    <property type="entry name" value="Sig_transdc_His_kin-like_C"/>
</dbReference>
<evidence type="ECO:0000256" key="1">
    <source>
        <dbReference type="ARBA" id="ARBA00000085"/>
    </source>
</evidence>
<dbReference type="NCBIfam" id="TIGR00229">
    <property type="entry name" value="sensory_box"/>
    <property type="match status" value="1"/>
</dbReference>
<sequence length="372" mass="41408">MPHPKYKRRLLFESLFENAGVGLALVAKEGIPFRVNAKLCALLGYSEQELVETSFEKYTHPEDIEKDLDLFKSLLLGEIEVYEIEKRYIKKNGQVFWGLLTVSMAPPKEGAVTLIGMVQDIDARKCAEAELLKSEKLLLEHNAYKDKLFSLIAHDLRGSIGSNASLLSFIENNHASLSKEEIVKYISLLNANGSQTLEMLDNLLAWSQSQFKEKRFEPAILSLSQAIIKVSEQLQQQAKLKNNSIQVLISANLEVCADEQMLHVILRNLLSNAIKFSYSGKTITVTAIQDSSFVYVTVTDKGVGISERNIAKLLNNNREGFTSYGTKGEKGTGLGLNLCLQYIEQHGGDLQINSEVGKGSRFTFSIPAAEQE</sequence>
<protein>
    <recommendedName>
        <fullName evidence="2">histidine kinase</fullName>
        <ecNumber evidence="2">2.7.13.3</ecNumber>
    </recommendedName>
</protein>
<gene>
    <name evidence="9" type="ORF">F0145_25900</name>
</gene>
<evidence type="ECO:0000256" key="2">
    <source>
        <dbReference type="ARBA" id="ARBA00012438"/>
    </source>
</evidence>
<accession>A0A5M6CUJ2</accession>
<dbReference type="SUPFAM" id="SSF55874">
    <property type="entry name" value="ATPase domain of HSP90 chaperone/DNA topoisomerase II/histidine kinase"/>
    <property type="match status" value="1"/>
</dbReference>
<dbReference type="Gene3D" id="3.30.565.10">
    <property type="entry name" value="Histidine kinase-like ATPase, C-terminal domain"/>
    <property type="match status" value="1"/>
</dbReference>
<comment type="catalytic activity">
    <reaction evidence="1">
        <text>ATP + protein L-histidine = ADP + protein N-phospho-L-histidine.</text>
        <dbReference type="EC" id="2.7.13.3"/>
    </reaction>
</comment>
<dbReference type="InterPro" id="IPR036890">
    <property type="entry name" value="HATPase_C_sf"/>
</dbReference>
<evidence type="ECO:0000259" key="6">
    <source>
        <dbReference type="PROSITE" id="PS50109"/>
    </source>
</evidence>
<dbReference type="SMART" id="SM00387">
    <property type="entry name" value="HATPase_c"/>
    <property type="match status" value="1"/>
</dbReference>
<dbReference type="RefSeq" id="WP_150093592.1">
    <property type="nucleotide sequence ID" value="NZ_VWSF01000045.1"/>
</dbReference>
<dbReference type="PANTHER" id="PTHR43711:SF1">
    <property type="entry name" value="HISTIDINE KINASE 1"/>
    <property type="match status" value="1"/>
</dbReference>
<keyword evidence="4" id="KW-0418">Kinase</keyword>
<organism evidence="9 10">
    <name type="scientific">Adhaeribacter rhizoryzae</name>
    <dbReference type="NCBI Taxonomy" id="2607907"/>
    <lineage>
        <taxon>Bacteria</taxon>
        <taxon>Pseudomonadati</taxon>
        <taxon>Bacteroidota</taxon>
        <taxon>Cytophagia</taxon>
        <taxon>Cytophagales</taxon>
        <taxon>Hymenobacteraceae</taxon>
        <taxon>Adhaeribacter</taxon>
    </lineage>
</organism>
<dbReference type="InterPro" id="IPR000700">
    <property type="entry name" value="PAS-assoc_C"/>
</dbReference>
<dbReference type="Gene3D" id="1.10.287.130">
    <property type="match status" value="1"/>
</dbReference>
<dbReference type="InterPro" id="IPR003594">
    <property type="entry name" value="HATPase_dom"/>
</dbReference>
<dbReference type="PROSITE" id="PS50112">
    <property type="entry name" value="PAS"/>
    <property type="match status" value="1"/>
</dbReference>
<feature type="domain" description="Histidine kinase" evidence="6">
    <location>
        <begin position="151"/>
        <end position="370"/>
    </location>
</feature>
<dbReference type="EC" id="2.7.13.3" evidence="2"/>
<keyword evidence="10" id="KW-1185">Reference proteome</keyword>
<dbReference type="Gene3D" id="3.30.450.20">
    <property type="entry name" value="PAS domain"/>
    <property type="match status" value="1"/>
</dbReference>
<keyword evidence="5" id="KW-0902">Two-component regulatory system</keyword>
<feature type="domain" description="PAC" evidence="8">
    <location>
        <begin position="82"/>
        <end position="133"/>
    </location>
</feature>
<dbReference type="PANTHER" id="PTHR43711">
    <property type="entry name" value="TWO-COMPONENT HISTIDINE KINASE"/>
    <property type="match status" value="1"/>
</dbReference>
<evidence type="ECO:0000256" key="4">
    <source>
        <dbReference type="ARBA" id="ARBA00022777"/>
    </source>
</evidence>
<proteinExistence type="predicted"/>
<feature type="domain" description="PAS" evidence="7">
    <location>
        <begin position="8"/>
        <end position="78"/>
    </location>
</feature>
<dbReference type="InterPro" id="IPR035965">
    <property type="entry name" value="PAS-like_dom_sf"/>
</dbReference>
<dbReference type="GO" id="GO:0000155">
    <property type="term" value="F:phosphorelay sensor kinase activity"/>
    <property type="evidence" value="ECO:0007669"/>
    <property type="project" value="InterPro"/>
</dbReference>